<comment type="similarity">
    <text evidence="2 5">Belongs to the citrate synthase family.</text>
</comment>
<dbReference type="GO" id="GO:0036440">
    <property type="term" value="F:citrate synthase activity"/>
    <property type="evidence" value="ECO:0007669"/>
    <property type="project" value="UniProtKB-EC"/>
</dbReference>
<dbReference type="Gene3D" id="1.10.230.10">
    <property type="entry name" value="Cytochrome P450-Terp, domain 2"/>
    <property type="match status" value="1"/>
</dbReference>
<gene>
    <name evidence="7" type="ORF">KL86DYS1_11256</name>
</gene>
<dbReference type="InterPro" id="IPR016142">
    <property type="entry name" value="Citrate_synth-like_lrg_a-sub"/>
</dbReference>
<evidence type="ECO:0000256" key="5">
    <source>
        <dbReference type="PIRNR" id="PIRNR001369"/>
    </source>
</evidence>
<evidence type="ECO:0000256" key="2">
    <source>
        <dbReference type="ARBA" id="ARBA00010566"/>
    </source>
</evidence>
<dbReference type="SUPFAM" id="SSF48256">
    <property type="entry name" value="Citrate synthase"/>
    <property type="match status" value="1"/>
</dbReference>
<comment type="catalytic activity">
    <reaction evidence="4">
        <text>oxaloacetate + acetyl-CoA + H2O = citrate + CoA + H(+)</text>
        <dbReference type="Rhea" id="RHEA:16845"/>
        <dbReference type="ChEBI" id="CHEBI:15377"/>
        <dbReference type="ChEBI" id="CHEBI:15378"/>
        <dbReference type="ChEBI" id="CHEBI:16452"/>
        <dbReference type="ChEBI" id="CHEBI:16947"/>
        <dbReference type="ChEBI" id="CHEBI:57287"/>
        <dbReference type="ChEBI" id="CHEBI:57288"/>
        <dbReference type="EC" id="2.3.3.16"/>
    </reaction>
</comment>
<comment type="pathway">
    <text evidence="1">Carbohydrate metabolism; tricarboxylic acid cycle; isocitrate from oxaloacetate: step 1/2.</text>
</comment>
<dbReference type="GO" id="GO:0006099">
    <property type="term" value="P:tricarboxylic acid cycle"/>
    <property type="evidence" value="ECO:0007669"/>
    <property type="project" value="UniProtKB-UniPathway"/>
</dbReference>
<dbReference type="PANTHER" id="PTHR11739:SF4">
    <property type="entry name" value="CITRATE SYNTHASE, PEROXISOMAL"/>
    <property type="match status" value="1"/>
</dbReference>
<evidence type="ECO:0000256" key="1">
    <source>
        <dbReference type="ARBA" id="ARBA00004751"/>
    </source>
</evidence>
<proteinExistence type="inferred from homology"/>
<evidence type="ECO:0000256" key="3">
    <source>
        <dbReference type="ARBA" id="ARBA00022679"/>
    </source>
</evidence>
<dbReference type="Pfam" id="PF00285">
    <property type="entry name" value="Citrate_synt"/>
    <property type="match status" value="1"/>
</dbReference>
<evidence type="ECO:0000313" key="7">
    <source>
        <dbReference type="EMBL" id="SBV94911.1"/>
    </source>
</evidence>
<accession>A0A212J623</accession>
<dbReference type="InterPro" id="IPR016143">
    <property type="entry name" value="Citrate_synth-like_sm_a-sub"/>
</dbReference>
<feature type="active site" evidence="6">
    <location>
        <position position="327"/>
    </location>
</feature>
<dbReference type="GO" id="GO:0005975">
    <property type="term" value="P:carbohydrate metabolic process"/>
    <property type="evidence" value="ECO:0007669"/>
    <property type="project" value="TreeGrafter"/>
</dbReference>
<dbReference type="Gene3D" id="1.10.580.10">
    <property type="entry name" value="Citrate Synthase, domain 1"/>
    <property type="match status" value="1"/>
</dbReference>
<dbReference type="AlphaFoldDB" id="A0A212J623"/>
<dbReference type="InterPro" id="IPR036969">
    <property type="entry name" value="Citrate_synthase_sf"/>
</dbReference>
<dbReference type="RefSeq" id="WP_296939098.1">
    <property type="nucleotide sequence ID" value="NZ_LT599032.1"/>
</dbReference>
<dbReference type="PIRSF" id="PIRSF001369">
    <property type="entry name" value="Citrate_synth"/>
    <property type="match status" value="1"/>
</dbReference>
<name>A0A212J623_9BACT</name>
<dbReference type="InterPro" id="IPR002020">
    <property type="entry name" value="Citrate_synthase"/>
</dbReference>
<dbReference type="InterPro" id="IPR024176">
    <property type="entry name" value="Citrate_synthase_bac-typ"/>
</dbReference>
<keyword evidence="3 5" id="KW-0808">Transferase</keyword>
<dbReference type="PRINTS" id="PR00143">
    <property type="entry name" value="CITRTSNTHASE"/>
</dbReference>
<dbReference type="EMBL" id="FLUM01000001">
    <property type="protein sequence ID" value="SBV94911.1"/>
    <property type="molecule type" value="Genomic_DNA"/>
</dbReference>
<feature type="active site" evidence="6">
    <location>
        <position position="388"/>
    </location>
</feature>
<dbReference type="GO" id="GO:0005829">
    <property type="term" value="C:cytosol"/>
    <property type="evidence" value="ECO:0007669"/>
    <property type="project" value="TreeGrafter"/>
</dbReference>
<reference evidence="7" key="1">
    <citation type="submission" date="2016-04" db="EMBL/GenBank/DDBJ databases">
        <authorList>
            <person name="Evans L.H."/>
            <person name="Alamgir A."/>
            <person name="Owens N."/>
            <person name="Weber N.D."/>
            <person name="Virtaneva K."/>
            <person name="Barbian K."/>
            <person name="Babar A."/>
            <person name="Rosenke K."/>
        </authorList>
    </citation>
    <scope>NUCLEOTIDE SEQUENCE</scope>
    <source>
        <strain evidence="7">86-1</strain>
    </source>
</reference>
<evidence type="ECO:0000256" key="6">
    <source>
        <dbReference type="PIRSR" id="PIRSR001369-1"/>
    </source>
</evidence>
<dbReference type="UniPathway" id="UPA00223"/>
<sequence>MERLLDKEIVDKISATVGVTSNFDPELFQKMNVKRGLRNEDHTGVVVGLTKVGDVVGYERSEDGKLTPIPGKLIYRGISLEDIVRGAQKENRLGFEEVVYLILSGNMPNKEELKEFSELMSCIMDLKPKIVMHILDLVGNDIMNYLSRCVLELYTFDDKPDETTPENLIRQSLNLVATFPTIIAYAHNALRHSNGKSLHIRHPQANLSLAENFLYMMKGHHYTQLDVKILDLALMVHADHGGGNNSTFTVRVTSSTGTDTYSAIAAGIGSLKGPLHGGANLKVIDMMKNIKTNVKDWTSVEEVDSYLLKILNKEAYDKTGLIYGIGHAIYTISDPRTMLLKEMARDLAIEKGREEEYNFYKLLEERAILNFMEKKGKNVNKQVCANVDFYSGFVYDMIGLPQEIYTPLFAMARIVGWCAHRIEELNFKQKRIIRPAYKNAADIKEYIPIADRK</sequence>
<dbReference type="NCBIfam" id="NF010635">
    <property type="entry name" value="PRK14032.1"/>
    <property type="match status" value="1"/>
</dbReference>
<evidence type="ECO:0000256" key="4">
    <source>
        <dbReference type="ARBA" id="ARBA00049288"/>
    </source>
</evidence>
<organism evidence="7">
    <name type="scientific">uncultured Dysgonomonas sp</name>
    <dbReference type="NCBI Taxonomy" id="206096"/>
    <lineage>
        <taxon>Bacteria</taxon>
        <taxon>Pseudomonadati</taxon>
        <taxon>Bacteroidota</taxon>
        <taxon>Bacteroidia</taxon>
        <taxon>Bacteroidales</taxon>
        <taxon>Dysgonomonadaceae</taxon>
        <taxon>Dysgonomonas</taxon>
        <taxon>environmental samples</taxon>
    </lineage>
</organism>
<protein>
    <recommendedName>
        <fullName evidence="5">Citrate synthase</fullName>
    </recommendedName>
</protein>
<dbReference type="PANTHER" id="PTHR11739">
    <property type="entry name" value="CITRATE SYNTHASE"/>
    <property type="match status" value="1"/>
</dbReference>